<gene>
    <name evidence="2" type="ORF">CBR_g28513</name>
</gene>
<protein>
    <submittedName>
        <fullName evidence="2">Uncharacterized protein</fullName>
    </submittedName>
</protein>
<name>A0A388JW88_CHABU</name>
<feature type="region of interest" description="Disordered" evidence="1">
    <location>
        <begin position="263"/>
        <end position="298"/>
    </location>
</feature>
<keyword evidence="3" id="KW-1185">Reference proteome</keyword>
<sequence>MAAARKMVGAEEGMEAVGKMADLGGGVGGDGSGWGDGGGGEGWRRGRRRWRRGRWLQGGMAKMEEMAVAPLFPLPPPPFPPSPPPSPQHCRHFPHVCAIFPSTAISPYTPVIFPASAIFLGATVISPFAVATGEMAAAGEMAEVAGEMAEAGGGNGRGGGGDGTTASGRWLRGRWQRRGRCCVEDGGGRGGDGGRGEDGGGSGGDDGSGDDIAAEMVAAIGEMAVTNREMMGAVTGAMAEKKIAEVGGEMAAAGEMEAAMGDLGGGAGGNKGNSIGDRDRGGDKVDGRERGGSGGGGDVGAYGLSCAPPSSRVRVASAVVNQQSLVTCKMLLEETDRAGGACPPPEGLVPSATLPSSKRQYGCAQARSCTLPRVDAAAAFVEEEEGTRWQGPRGTMATFHSKLSRQLPHKILRFSLQSGL</sequence>
<accession>A0A388JW88</accession>
<dbReference type="Gramene" id="GBG62037">
    <property type="protein sequence ID" value="GBG62037"/>
    <property type="gene ID" value="CBR_g28513"/>
</dbReference>
<feature type="compositionally biased region" description="Basic and acidic residues" evidence="1">
    <location>
        <begin position="276"/>
        <end position="291"/>
    </location>
</feature>
<feature type="region of interest" description="Disordered" evidence="1">
    <location>
        <begin position="181"/>
        <end position="211"/>
    </location>
</feature>
<evidence type="ECO:0000256" key="1">
    <source>
        <dbReference type="SAM" id="MobiDB-lite"/>
    </source>
</evidence>
<comment type="caution">
    <text evidence="2">The sequence shown here is derived from an EMBL/GenBank/DDBJ whole genome shotgun (WGS) entry which is preliminary data.</text>
</comment>
<organism evidence="2 3">
    <name type="scientific">Chara braunii</name>
    <name type="common">Braun's stonewort</name>
    <dbReference type="NCBI Taxonomy" id="69332"/>
    <lineage>
        <taxon>Eukaryota</taxon>
        <taxon>Viridiplantae</taxon>
        <taxon>Streptophyta</taxon>
        <taxon>Charophyceae</taxon>
        <taxon>Charales</taxon>
        <taxon>Characeae</taxon>
        <taxon>Chara</taxon>
    </lineage>
</organism>
<reference evidence="2 3" key="1">
    <citation type="journal article" date="2018" name="Cell">
        <title>The Chara Genome: Secondary Complexity and Implications for Plant Terrestrialization.</title>
        <authorList>
            <person name="Nishiyama T."/>
            <person name="Sakayama H."/>
            <person name="Vries J.D."/>
            <person name="Buschmann H."/>
            <person name="Saint-Marcoux D."/>
            <person name="Ullrich K.K."/>
            <person name="Haas F.B."/>
            <person name="Vanderstraeten L."/>
            <person name="Becker D."/>
            <person name="Lang D."/>
            <person name="Vosolsobe S."/>
            <person name="Rombauts S."/>
            <person name="Wilhelmsson P.K.I."/>
            <person name="Janitza P."/>
            <person name="Kern R."/>
            <person name="Heyl A."/>
            <person name="Rumpler F."/>
            <person name="Villalobos L.I.A.C."/>
            <person name="Clay J.M."/>
            <person name="Skokan R."/>
            <person name="Toyoda A."/>
            <person name="Suzuki Y."/>
            <person name="Kagoshima H."/>
            <person name="Schijlen E."/>
            <person name="Tajeshwar N."/>
            <person name="Catarino B."/>
            <person name="Hetherington A.J."/>
            <person name="Saltykova A."/>
            <person name="Bonnot C."/>
            <person name="Breuninger H."/>
            <person name="Symeonidi A."/>
            <person name="Radhakrishnan G.V."/>
            <person name="Van Nieuwerburgh F."/>
            <person name="Deforce D."/>
            <person name="Chang C."/>
            <person name="Karol K.G."/>
            <person name="Hedrich R."/>
            <person name="Ulvskov P."/>
            <person name="Glockner G."/>
            <person name="Delwiche C.F."/>
            <person name="Petrasek J."/>
            <person name="Van de Peer Y."/>
            <person name="Friml J."/>
            <person name="Beilby M."/>
            <person name="Dolan L."/>
            <person name="Kohara Y."/>
            <person name="Sugano S."/>
            <person name="Fujiyama A."/>
            <person name="Delaux P.-M."/>
            <person name="Quint M."/>
            <person name="TheiBen G."/>
            <person name="Hagemann M."/>
            <person name="Harholt J."/>
            <person name="Dunand C."/>
            <person name="Zachgo S."/>
            <person name="Langdale J."/>
            <person name="Maumus F."/>
            <person name="Straeten D.V.D."/>
            <person name="Gould S.B."/>
            <person name="Rensing S.A."/>
        </authorList>
    </citation>
    <scope>NUCLEOTIDE SEQUENCE [LARGE SCALE GENOMIC DNA]</scope>
    <source>
        <strain evidence="2 3">S276</strain>
    </source>
</reference>
<dbReference type="AlphaFoldDB" id="A0A388JW88"/>
<evidence type="ECO:0000313" key="3">
    <source>
        <dbReference type="Proteomes" id="UP000265515"/>
    </source>
</evidence>
<feature type="compositionally biased region" description="Basic and acidic residues" evidence="1">
    <location>
        <begin position="181"/>
        <end position="198"/>
    </location>
</feature>
<dbReference type="EMBL" id="BFEA01000025">
    <property type="protein sequence ID" value="GBG62037.1"/>
    <property type="molecule type" value="Genomic_DNA"/>
</dbReference>
<dbReference type="Proteomes" id="UP000265515">
    <property type="component" value="Unassembled WGS sequence"/>
</dbReference>
<proteinExistence type="predicted"/>
<evidence type="ECO:0000313" key="2">
    <source>
        <dbReference type="EMBL" id="GBG62037.1"/>
    </source>
</evidence>